<organism evidence="2 3">
    <name type="scientific">Mucilaginibacter gracilis</name>
    <dbReference type="NCBI Taxonomy" id="423350"/>
    <lineage>
        <taxon>Bacteria</taxon>
        <taxon>Pseudomonadati</taxon>
        <taxon>Bacteroidota</taxon>
        <taxon>Sphingobacteriia</taxon>
        <taxon>Sphingobacteriales</taxon>
        <taxon>Sphingobacteriaceae</taxon>
        <taxon>Mucilaginibacter</taxon>
    </lineage>
</organism>
<accession>A0A495J051</accession>
<protein>
    <submittedName>
        <fullName evidence="2">Carboxypeptidase-like protein</fullName>
    </submittedName>
</protein>
<name>A0A495J051_9SPHI</name>
<dbReference type="AlphaFoldDB" id="A0A495J051"/>
<reference evidence="2 3" key="1">
    <citation type="submission" date="2018-10" db="EMBL/GenBank/DDBJ databases">
        <title>Genomic Encyclopedia of Archaeal and Bacterial Type Strains, Phase II (KMG-II): from individual species to whole genera.</title>
        <authorList>
            <person name="Goeker M."/>
        </authorList>
    </citation>
    <scope>NUCLEOTIDE SEQUENCE [LARGE SCALE GENOMIC DNA]</scope>
    <source>
        <strain evidence="2 3">DSM 18602</strain>
    </source>
</reference>
<dbReference type="EMBL" id="RBKU01000001">
    <property type="protein sequence ID" value="RKR81469.1"/>
    <property type="molecule type" value="Genomic_DNA"/>
</dbReference>
<dbReference type="OrthoDB" id="1112758at2"/>
<keyword evidence="2" id="KW-0378">Hydrolase</keyword>
<proteinExistence type="predicted"/>
<dbReference type="RefSeq" id="WP_121197166.1">
    <property type="nucleotide sequence ID" value="NZ_RBKU01000001.1"/>
</dbReference>
<keyword evidence="2" id="KW-0121">Carboxypeptidase</keyword>
<sequence length="321" mass="34959">MSINKADIQQIQKYLKGELDARAMHALEKQAHDDPFLMDAIEGYELIGTNQQGNFEELAQRFNKRHSETNTPTMVLWRVVAVAATLLITLGAGFLFFRTGNNNAPLAKNKITPPSVNKITTPAAPNVPSTANATIAHAGINGCITDPTGHALAGVKVNVKGTKLKAVTDTNGVFNIAAKPVKGILNVAYYGYEAKQVALNGNPNLKVVLNETANQLATVSITAYVDDDKPLNKPHPAIGWKAFRDYLRKNAFVESGETGLVKLAFTVSTDGMINGMHVINGKNELMNQRAIDLVLNGPDWKSVDNGKEMRIKILFRRVKES</sequence>
<dbReference type="Pfam" id="PF13715">
    <property type="entry name" value="CarbopepD_reg_2"/>
    <property type="match status" value="1"/>
</dbReference>
<keyword evidence="1" id="KW-0812">Transmembrane</keyword>
<keyword evidence="2" id="KW-0645">Protease</keyword>
<comment type="caution">
    <text evidence="2">The sequence shown here is derived from an EMBL/GenBank/DDBJ whole genome shotgun (WGS) entry which is preliminary data.</text>
</comment>
<gene>
    <name evidence="2" type="ORF">BDD43_1616</name>
</gene>
<dbReference type="InterPro" id="IPR008969">
    <property type="entry name" value="CarboxyPept-like_regulatory"/>
</dbReference>
<feature type="transmembrane region" description="Helical" evidence="1">
    <location>
        <begin position="75"/>
        <end position="97"/>
    </location>
</feature>
<keyword evidence="1" id="KW-0472">Membrane</keyword>
<dbReference type="SUPFAM" id="SSF49464">
    <property type="entry name" value="Carboxypeptidase regulatory domain-like"/>
    <property type="match status" value="1"/>
</dbReference>
<dbReference type="Proteomes" id="UP000268007">
    <property type="component" value="Unassembled WGS sequence"/>
</dbReference>
<evidence type="ECO:0000256" key="1">
    <source>
        <dbReference type="SAM" id="Phobius"/>
    </source>
</evidence>
<keyword evidence="1" id="KW-1133">Transmembrane helix</keyword>
<evidence type="ECO:0000313" key="3">
    <source>
        <dbReference type="Proteomes" id="UP000268007"/>
    </source>
</evidence>
<evidence type="ECO:0000313" key="2">
    <source>
        <dbReference type="EMBL" id="RKR81469.1"/>
    </source>
</evidence>
<keyword evidence="3" id="KW-1185">Reference proteome</keyword>
<dbReference type="GO" id="GO:0004180">
    <property type="term" value="F:carboxypeptidase activity"/>
    <property type="evidence" value="ECO:0007669"/>
    <property type="project" value="UniProtKB-KW"/>
</dbReference>
<dbReference type="Gene3D" id="2.60.40.1120">
    <property type="entry name" value="Carboxypeptidase-like, regulatory domain"/>
    <property type="match status" value="1"/>
</dbReference>